<evidence type="ECO:0000313" key="3">
    <source>
        <dbReference type="Proteomes" id="UP000716291"/>
    </source>
</evidence>
<protein>
    <submittedName>
        <fullName evidence="2">Uncharacterized protein</fullName>
    </submittedName>
</protein>
<reference evidence="2" key="1">
    <citation type="journal article" date="2020" name="Microb. Genom.">
        <title>Genetic diversity of clinical and environmental Mucorales isolates obtained from an investigation of mucormycosis cases among solid organ transplant recipients.</title>
        <authorList>
            <person name="Nguyen M.H."/>
            <person name="Kaul D."/>
            <person name="Muto C."/>
            <person name="Cheng S.J."/>
            <person name="Richter R.A."/>
            <person name="Bruno V.M."/>
            <person name="Liu G."/>
            <person name="Beyhan S."/>
            <person name="Sundermann A.J."/>
            <person name="Mounaud S."/>
            <person name="Pasculle A.W."/>
            <person name="Nierman W.C."/>
            <person name="Driscoll E."/>
            <person name="Cumbie R."/>
            <person name="Clancy C.J."/>
            <person name="Dupont C.L."/>
        </authorList>
    </citation>
    <scope>NUCLEOTIDE SEQUENCE</scope>
    <source>
        <strain evidence="2">GL11</strain>
    </source>
</reference>
<dbReference type="OrthoDB" id="2286148at2759"/>
<dbReference type="EMBL" id="JAANQT010000305">
    <property type="protein sequence ID" value="KAG1312208.1"/>
    <property type="molecule type" value="Genomic_DNA"/>
</dbReference>
<evidence type="ECO:0000313" key="2">
    <source>
        <dbReference type="EMBL" id="KAG1312208.1"/>
    </source>
</evidence>
<sequence>MSSIEQQLAAMQEQMATLQAQMAQVVNPTPMQSVDDATPATLHSLSTRPHYEWTPSETQINIMNMDVPIHTSKPMATADRKAIIEAYPPVAQLEYRSPATIPSAEKNMNKGQKIEDNSLKHLQYQASAILRPLDVLAHEMLAQDPNTPHLERFCTMLADARSLVIDLCSTITQTRLNIAYRSVDPSFSVKTESEVGYIVPLEEFQQSISQQAAAKKAIREASALRRPRRRFPNGTPNPASFSNGSNQQFFRPGPPSQQGGFSNNNNINSSNNYTHNYTNNANNSNNNFQQRSHKKNTNPFRQ</sequence>
<dbReference type="Proteomes" id="UP000716291">
    <property type="component" value="Unassembled WGS sequence"/>
</dbReference>
<feature type="region of interest" description="Disordered" evidence="1">
    <location>
        <begin position="220"/>
        <end position="302"/>
    </location>
</feature>
<organism evidence="2 3">
    <name type="scientific">Rhizopus oryzae</name>
    <name type="common">Mucormycosis agent</name>
    <name type="synonym">Rhizopus arrhizus var. delemar</name>
    <dbReference type="NCBI Taxonomy" id="64495"/>
    <lineage>
        <taxon>Eukaryota</taxon>
        <taxon>Fungi</taxon>
        <taxon>Fungi incertae sedis</taxon>
        <taxon>Mucoromycota</taxon>
        <taxon>Mucoromycotina</taxon>
        <taxon>Mucoromycetes</taxon>
        <taxon>Mucorales</taxon>
        <taxon>Mucorineae</taxon>
        <taxon>Rhizopodaceae</taxon>
        <taxon>Rhizopus</taxon>
    </lineage>
</organism>
<keyword evidence="3" id="KW-1185">Reference proteome</keyword>
<proteinExistence type="predicted"/>
<comment type="caution">
    <text evidence="2">The sequence shown here is derived from an EMBL/GenBank/DDBJ whole genome shotgun (WGS) entry which is preliminary data.</text>
</comment>
<feature type="compositionally biased region" description="Low complexity" evidence="1">
    <location>
        <begin position="262"/>
        <end position="287"/>
    </location>
</feature>
<evidence type="ECO:0000256" key="1">
    <source>
        <dbReference type="SAM" id="MobiDB-lite"/>
    </source>
</evidence>
<dbReference type="AlphaFoldDB" id="A0A9P7BVE4"/>
<name>A0A9P7BVE4_RHIOR</name>
<feature type="compositionally biased region" description="Polar residues" evidence="1">
    <location>
        <begin position="234"/>
        <end position="249"/>
    </location>
</feature>
<accession>A0A9P7BVE4</accession>
<gene>
    <name evidence="2" type="ORF">G6F64_003201</name>
</gene>